<protein>
    <submittedName>
        <fullName evidence="3">Synaptotagmin-like protein 5</fullName>
    </submittedName>
</protein>
<dbReference type="InterPro" id="IPR041282">
    <property type="entry name" value="FYVE_2"/>
</dbReference>
<evidence type="ECO:0000256" key="1">
    <source>
        <dbReference type="SAM" id="MobiDB-lite"/>
    </source>
</evidence>
<dbReference type="InterPro" id="IPR052782">
    <property type="entry name" value="Oocyte-zygote_transition_reg"/>
</dbReference>
<feature type="domain" description="FYVE-type zinc finger" evidence="2">
    <location>
        <begin position="126"/>
        <end position="247"/>
    </location>
</feature>
<feature type="compositionally biased region" description="Basic residues" evidence="1">
    <location>
        <begin position="742"/>
        <end position="756"/>
    </location>
</feature>
<reference evidence="3 4" key="1">
    <citation type="journal article" date="2021" name="Elife">
        <title>Chloroplast acquisition without the gene transfer in kleptoplastic sea slugs, Plakobranchus ocellatus.</title>
        <authorList>
            <person name="Maeda T."/>
            <person name="Takahashi S."/>
            <person name="Yoshida T."/>
            <person name="Shimamura S."/>
            <person name="Takaki Y."/>
            <person name="Nagai Y."/>
            <person name="Toyoda A."/>
            <person name="Suzuki Y."/>
            <person name="Arimoto A."/>
            <person name="Ishii H."/>
            <person name="Satoh N."/>
            <person name="Nishiyama T."/>
            <person name="Hasebe M."/>
            <person name="Maruyama T."/>
            <person name="Minagawa J."/>
            <person name="Obokata J."/>
            <person name="Shigenobu S."/>
        </authorList>
    </citation>
    <scope>NUCLEOTIDE SEQUENCE [LARGE SCALE GENOMIC DNA]</scope>
</reference>
<feature type="compositionally biased region" description="Basic residues" evidence="1">
    <location>
        <begin position="324"/>
        <end position="353"/>
    </location>
</feature>
<feature type="compositionally biased region" description="Basic and acidic residues" evidence="1">
    <location>
        <begin position="769"/>
        <end position="779"/>
    </location>
</feature>
<proteinExistence type="predicted"/>
<keyword evidence="4" id="KW-1185">Reference proteome</keyword>
<feature type="compositionally biased region" description="Basic residues" evidence="1">
    <location>
        <begin position="12"/>
        <end position="26"/>
    </location>
</feature>
<dbReference type="SUPFAM" id="SSF57903">
    <property type="entry name" value="FYVE/PHD zinc finger"/>
    <property type="match status" value="1"/>
</dbReference>
<feature type="compositionally biased region" description="Basic and acidic residues" evidence="1">
    <location>
        <begin position="83"/>
        <end position="92"/>
    </location>
</feature>
<dbReference type="Gene3D" id="3.30.40.10">
    <property type="entry name" value="Zinc/RING finger domain, C3HC4 (zinc finger)"/>
    <property type="match status" value="1"/>
</dbReference>
<feature type="region of interest" description="Disordered" evidence="1">
    <location>
        <begin position="648"/>
        <end position="817"/>
    </location>
</feature>
<evidence type="ECO:0000259" key="2">
    <source>
        <dbReference type="Pfam" id="PF02318"/>
    </source>
</evidence>
<dbReference type="AlphaFoldDB" id="A0AAV4HT71"/>
<organism evidence="3 4">
    <name type="scientific">Elysia marginata</name>
    <dbReference type="NCBI Taxonomy" id="1093978"/>
    <lineage>
        <taxon>Eukaryota</taxon>
        <taxon>Metazoa</taxon>
        <taxon>Spiralia</taxon>
        <taxon>Lophotrochozoa</taxon>
        <taxon>Mollusca</taxon>
        <taxon>Gastropoda</taxon>
        <taxon>Heterobranchia</taxon>
        <taxon>Euthyneura</taxon>
        <taxon>Panpulmonata</taxon>
        <taxon>Sacoglossa</taxon>
        <taxon>Placobranchoidea</taxon>
        <taxon>Plakobranchidae</taxon>
        <taxon>Elysia</taxon>
    </lineage>
</organism>
<feature type="compositionally biased region" description="Basic residues" evidence="1">
    <location>
        <begin position="301"/>
        <end position="317"/>
    </location>
</feature>
<name>A0AAV4HT71_9GAST</name>
<feature type="compositionally biased region" description="Basic residues" evidence="1">
    <location>
        <begin position="55"/>
        <end position="82"/>
    </location>
</feature>
<feature type="compositionally biased region" description="Gly residues" evidence="1">
    <location>
        <begin position="712"/>
        <end position="726"/>
    </location>
</feature>
<feature type="compositionally biased region" description="Basic and acidic residues" evidence="1">
    <location>
        <begin position="727"/>
        <end position="741"/>
    </location>
</feature>
<feature type="compositionally biased region" description="Basic and acidic residues" evidence="1">
    <location>
        <begin position="354"/>
        <end position="366"/>
    </location>
</feature>
<feature type="compositionally biased region" description="Basic residues" evidence="1">
    <location>
        <begin position="93"/>
        <end position="110"/>
    </location>
</feature>
<dbReference type="InterPro" id="IPR013083">
    <property type="entry name" value="Znf_RING/FYVE/PHD"/>
</dbReference>
<comment type="caution">
    <text evidence="3">The sequence shown here is derived from an EMBL/GenBank/DDBJ whole genome shotgun (WGS) entry which is preliminary data.</text>
</comment>
<dbReference type="Pfam" id="PF02318">
    <property type="entry name" value="FYVE_2"/>
    <property type="match status" value="1"/>
</dbReference>
<feature type="region of interest" description="Disordered" evidence="1">
    <location>
        <begin position="1"/>
        <end position="116"/>
    </location>
</feature>
<dbReference type="PANTHER" id="PTHR46163">
    <property type="entry name" value="TYROSINE-PROTEIN PHOSPHATASE-RELATED"/>
    <property type="match status" value="1"/>
</dbReference>
<dbReference type="InterPro" id="IPR011011">
    <property type="entry name" value="Znf_FYVE_PHD"/>
</dbReference>
<feature type="compositionally biased region" description="Basic residues" evidence="1">
    <location>
        <begin position="667"/>
        <end position="698"/>
    </location>
</feature>
<dbReference type="Proteomes" id="UP000762676">
    <property type="component" value="Unassembled WGS sequence"/>
</dbReference>
<evidence type="ECO:0000313" key="4">
    <source>
        <dbReference type="Proteomes" id="UP000762676"/>
    </source>
</evidence>
<gene>
    <name evidence="3" type="ORF">ElyMa_001095300</name>
</gene>
<accession>A0AAV4HT71</accession>
<feature type="region of interest" description="Disordered" evidence="1">
    <location>
        <begin position="301"/>
        <end position="367"/>
    </location>
</feature>
<evidence type="ECO:0000313" key="3">
    <source>
        <dbReference type="EMBL" id="GFS01398.1"/>
    </source>
</evidence>
<feature type="compositionally biased region" description="Gly residues" evidence="1">
    <location>
        <begin position="650"/>
        <end position="662"/>
    </location>
</feature>
<sequence length="837" mass="95433">MDAEALGETSKKYKHKHRDKRERKYKYRVEEEEEGNQRDGSKTGRSHGKRENAKRTVKNKKKVKEKIKEKKKSSKVHKKRKKGGDGSEERLRGKSKKKKKKKKVKEKKKGKTEAIPTGREHTLDLSTLTKDEVKALRKVIKKDEAEMRSMDMRVSVLRGEIEALRQSSADCIGPGSDCTSSYSRCPRCGKEFPAWHSVLPFLDRGVRCQACKYRVCKDCRYRQPNGLFLCRLCVCYRQEKLLTGEWMEASDGGVHSTDLIKLSLRDKEYFKKKRKKEEKKKAEQAKKLKGEIILEGFFGKKRQRQYKKKRSRDKAKKRSDGHSSHRGRKSHHRGAARGQRRSRKEKEKRKTRGKHEPCDGKPRRGGEGQVVCFEDELVVEGQDPDEFHNTDGNNFYGEDYFDDVEHVPDLYEYNYDGYYFDGEGEDDEDYYYYYDYYYDDDENEYDDSSQPEKGILEPEVCRGPMDSYCSGASLAPQNFDSLSGSRGLLNESKLQQINYMRESLVWGASGDSRLPCIDYLPMSNPPPYQERCPYTSVRLDTPGASVNPVPGLPAQPEHGDATLAPVNRKSKDRRKSLSLWKRIKLSLKETFRFVVPSLVRRDQNYSKKAPSDLDLDLGMETALNAVSAEKIDQDKAFLRLDDVNWNFQPTGGGPQHGGGRIGVGRPSRGRGGGRGRGRGRGGRGMRGRGRGMHMRGRGGRGAWRGPPPRGPRAGGRGGGGGGGGGGRSDRKDKDKDRESKEKKSKKKKKDKKKKEKKSTDDMSEAIGDLQKRLKGDHGGVRGSRSSSQAEKRPSDMNEMYYCPPKETEDIASQTSKPRRSKFMEFFCPFCRFNVEWA</sequence>
<dbReference type="EMBL" id="BMAT01002205">
    <property type="protein sequence ID" value="GFS01398.1"/>
    <property type="molecule type" value="Genomic_DNA"/>
</dbReference>